<dbReference type="PROSITE" id="PS51781">
    <property type="entry name" value="SH3B"/>
    <property type="match status" value="5"/>
</dbReference>
<feature type="domain" description="SH3b" evidence="3">
    <location>
        <begin position="335"/>
        <end position="397"/>
    </location>
</feature>
<gene>
    <name evidence="4" type="ORF">KS419_17460</name>
</gene>
<dbReference type="InterPro" id="IPR052354">
    <property type="entry name" value="Cell_Wall_Dynamics_Protein"/>
</dbReference>
<dbReference type="SMART" id="SM00646">
    <property type="entry name" value="Ami_3"/>
    <property type="match status" value="1"/>
</dbReference>
<reference evidence="4 5" key="1">
    <citation type="submission" date="2021-06" db="EMBL/GenBank/DDBJ databases">
        <title>Bacillus sp. RD4P76, an endophyte from a halophyte.</title>
        <authorList>
            <person name="Sun J.-Q."/>
        </authorList>
    </citation>
    <scope>NUCLEOTIDE SEQUENCE [LARGE SCALE GENOMIC DNA]</scope>
    <source>
        <strain evidence="4 5">CGMCC 1.15917</strain>
    </source>
</reference>
<proteinExistence type="predicted"/>
<dbReference type="Pfam" id="PF08239">
    <property type="entry name" value="SH3_3"/>
    <property type="match status" value="5"/>
</dbReference>
<dbReference type="InterPro" id="IPR002508">
    <property type="entry name" value="MurNAc-LAA_cat"/>
</dbReference>
<evidence type="ECO:0000259" key="3">
    <source>
        <dbReference type="PROSITE" id="PS51781"/>
    </source>
</evidence>
<feature type="domain" description="SH3b" evidence="3">
    <location>
        <begin position="263"/>
        <end position="325"/>
    </location>
</feature>
<feature type="domain" description="SH3b" evidence="3">
    <location>
        <begin position="33"/>
        <end position="95"/>
    </location>
</feature>
<organism evidence="4 5">
    <name type="scientific">Evansella tamaricis</name>
    <dbReference type="NCBI Taxonomy" id="2069301"/>
    <lineage>
        <taxon>Bacteria</taxon>
        <taxon>Bacillati</taxon>
        <taxon>Bacillota</taxon>
        <taxon>Bacilli</taxon>
        <taxon>Bacillales</taxon>
        <taxon>Bacillaceae</taxon>
        <taxon>Evansella</taxon>
    </lineage>
</organism>
<protein>
    <submittedName>
        <fullName evidence="4">SH3 domain-containing protein</fullName>
    </submittedName>
</protein>
<dbReference type="PANTHER" id="PTHR34408">
    <property type="entry name" value="FAMILY PROTEIN, PUTATIVE-RELATED"/>
    <property type="match status" value="1"/>
</dbReference>
<name>A0ABS6JIM1_9BACI</name>
<keyword evidence="1" id="KW-0378">Hydrolase</keyword>
<feature type="domain" description="SH3b" evidence="3">
    <location>
        <begin position="182"/>
        <end position="244"/>
    </location>
</feature>
<dbReference type="SMART" id="SM00287">
    <property type="entry name" value="SH3b"/>
    <property type="match status" value="5"/>
</dbReference>
<dbReference type="RefSeq" id="WP_217067674.1">
    <property type="nucleotide sequence ID" value="NZ_JAHQCS010000142.1"/>
</dbReference>
<dbReference type="PIRSF" id="PIRSF037846">
    <property type="entry name" value="Autolysin_YrvJ_prd"/>
    <property type="match status" value="1"/>
</dbReference>
<dbReference type="Proteomes" id="UP000784880">
    <property type="component" value="Unassembled WGS sequence"/>
</dbReference>
<dbReference type="CDD" id="cd02696">
    <property type="entry name" value="MurNAc-LAA"/>
    <property type="match status" value="1"/>
</dbReference>
<keyword evidence="5" id="KW-1185">Reference proteome</keyword>
<dbReference type="Pfam" id="PF01520">
    <property type="entry name" value="Amidase_3"/>
    <property type="match status" value="1"/>
</dbReference>
<dbReference type="PANTHER" id="PTHR34408:SF1">
    <property type="entry name" value="GLYCOSYL HYDROLASE FAMILY 19 DOMAIN-CONTAINING PROTEIN HI_1415"/>
    <property type="match status" value="1"/>
</dbReference>
<evidence type="ECO:0000256" key="2">
    <source>
        <dbReference type="ARBA" id="ARBA00023316"/>
    </source>
</evidence>
<dbReference type="InterPro" id="IPR003646">
    <property type="entry name" value="SH3-like_bac-type"/>
</dbReference>
<evidence type="ECO:0000313" key="5">
    <source>
        <dbReference type="Proteomes" id="UP000784880"/>
    </source>
</evidence>
<evidence type="ECO:0000313" key="4">
    <source>
        <dbReference type="EMBL" id="MBU9713519.1"/>
    </source>
</evidence>
<accession>A0ABS6JIM1</accession>
<keyword evidence="2" id="KW-0961">Cell wall biogenesis/degradation</keyword>
<dbReference type="EMBL" id="JAHQCS010000142">
    <property type="protein sequence ID" value="MBU9713519.1"/>
    <property type="molecule type" value="Genomic_DNA"/>
</dbReference>
<sequence length="594" mass="63730">MKKVVGAIVALVILLTFLSFSHSSLTPVFANANEVGEITATSLNVREQPNTSSRIIGSLSRGTSVELHEKTGQWYKIRLNNRWGYIHGDYVKVVKSASANSGSIIGKGEVTATRLNVRDQASTNGRIVGSLNRGAKIDLYEKVGQWYKIKVNNNWAFVHGDYLKVTGTSSNSGSGSLSGNVIGNGEITASRLNVRDKASTSGKIIGTLVNGTKVEFYEKTGAWYRIRVNNSWGYIHGDYLKVSSGSSGTGTGSNPGSSTSQIIGNGEITASRLNIRDQANTNGRIIGSLERGKIVELHEKAGQWFKIKSGNGWGYIHGDYVKVTNSGNGSSNSIVGVGQVTANSLNIRAQTSTSSAIVGSLSRNTQVDLYEKVGDWYKIKVNSGWGYIHGSYVNVTSAGSGSSGGSSSSGGISGIDLTGKTIFLDPGHGGRDPGAIVNGVYESHIAMDISNQLKGKLESTGAKVVMSRTNDTFVSLSNRVTLANNSGADIFISIHMNFFSSTSASGVEMFYDRTYQGNNSHKLANALQQQMVQQMGLRDRGIKERGLEVVKYTRMPAVLAELGFMSNPNDLSMLLNQQDQITDALVHAIDLYFK</sequence>
<dbReference type="InterPro" id="IPR017293">
    <property type="entry name" value="N-acetylmuramoyl-L-ala_amidase"/>
</dbReference>
<comment type="caution">
    <text evidence="4">The sequence shown here is derived from an EMBL/GenBank/DDBJ whole genome shotgun (WGS) entry which is preliminary data.</text>
</comment>
<feature type="domain" description="SH3b" evidence="3">
    <location>
        <begin position="105"/>
        <end position="167"/>
    </location>
</feature>
<evidence type="ECO:0000256" key="1">
    <source>
        <dbReference type="ARBA" id="ARBA00022801"/>
    </source>
</evidence>